<sequence>MNLSKLLELAQVFLKLGIIGFGGPAAHIAMMEDEVVHRRQWLTQEQFLDLVGATNLIPGSNSTEMAIHVGYIYAGGLGLIVAGTCFVFPAVLIMAVLA</sequence>
<keyword evidence="3" id="KW-1003">Cell membrane</keyword>
<organism evidence="8">
    <name type="scientific">Planktothricoides raciborskii GIHE-MW2</name>
    <dbReference type="NCBI Taxonomy" id="2792601"/>
    <lineage>
        <taxon>Bacteria</taxon>
        <taxon>Bacillati</taxon>
        <taxon>Cyanobacteriota</taxon>
        <taxon>Cyanophyceae</taxon>
        <taxon>Oscillatoriophycideae</taxon>
        <taxon>Oscillatoriales</taxon>
        <taxon>Oscillatoriaceae</taxon>
        <taxon>Planktothricoides</taxon>
    </lineage>
</organism>
<dbReference type="Pfam" id="PF02417">
    <property type="entry name" value="Chromate_transp"/>
    <property type="match status" value="1"/>
</dbReference>
<keyword evidence="5 7" id="KW-1133">Transmembrane helix</keyword>
<comment type="subcellular location">
    <subcellularLocation>
        <location evidence="1">Cell membrane</location>
        <topology evidence="1">Multi-pass membrane protein</topology>
    </subcellularLocation>
</comment>
<dbReference type="PANTHER" id="PTHR33567">
    <property type="entry name" value="CHROMATE ION TRANSPORTER (EUROFUNG)"/>
    <property type="match status" value="1"/>
</dbReference>
<dbReference type="AlphaFoldDB" id="A0AAU8JJJ7"/>
<evidence type="ECO:0000256" key="3">
    <source>
        <dbReference type="ARBA" id="ARBA00022475"/>
    </source>
</evidence>
<dbReference type="GO" id="GO:0005886">
    <property type="term" value="C:plasma membrane"/>
    <property type="evidence" value="ECO:0007669"/>
    <property type="project" value="UniProtKB-SubCell"/>
</dbReference>
<reference evidence="8" key="1">
    <citation type="submission" date="2024-07" db="EMBL/GenBank/DDBJ databases">
        <authorList>
            <person name="Kim Y.J."/>
            <person name="Jeong J.Y."/>
        </authorList>
    </citation>
    <scope>NUCLEOTIDE SEQUENCE</scope>
    <source>
        <strain evidence="8">GIHE-MW2</strain>
    </source>
</reference>
<feature type="transmembrane region" description="Helical" evidence="7">
    <location>
        <begin position="71"/>
        <end position="97"/>
    </location>
</feature>
<name>A0AAU8JJJ7_9CYAN</name>
<evidence type="ECO:0000256" key="6">
    <source>
        <dbReference type="ARBA" id="ARBA00023136"/>
    </source>
</evidence>
<keyword evidence="6 7" id="KW-0472">Membrane</keyword>
<gene>
    <name evidence="8" type="ORF">ABWT76_001810</name>
</gene>
<accession>A0AAU8JJJ7</accession>
<evidence type="ECO:0000256" key="2">
    <source>
        <dbReference type="ARBA" id="ARBA00005262"/>
    </source>
</evidence>
<evidence type="ECO:0000313" key="8">
    <source>
        <dbReference type="EMBL" id="XCM38931.1"/>
    </source>
</evidence>
<evidence type="ECO:0000256" key="7">
    <source>
        <dbReference type="SAM" id="Phobius"/>
    </source>
</evidence>
<comment type="similarity">
    <text evidence="2">Belongs to the chromate ion transporter (CHR) (TC 2.A.51) family.</text>
</comment>
<dbReference type="EMBL" id="CP159837">
    <property type="protein sequence ID" value="XCM38931.1"/>
    <property type="molecule type" value="Genomic_DNA"/>
</dbReference>
<dbReference type="GO" id="GO:0015109">
    <property type="term" value="F:chromate transmembrane transporter activity"/>
    <property type="evidence" value="ECO:0007669"/>
    <property type="project" value="InterPro"/>
</dbReference>
<protein>
    <submittedName>
        <fullName evidence="8">Chromate transporter</fullName>
    </submittedName>
</protein>
<feature type="transmembrane region" description="Helical" evidence="7">
    <location>
        <begin position="12"/>
        <end position="30"/>
    </location>
</feature>
<dbReference type="InterPro" id="IPR003370">
    <property type="entry name" value="Chromate_transpt"/>
</dbReference>
<dbReference type="RefSeq" id="WP_231636704.1">
    <property type="nucleotide sequence ID" value="NZ_CP159837.1"/>
</dbReference>
<dbReference type="PANTHER" id="PTHR33567:SF3">
    <property type="entry name" value="CHROMATE ION TRANSPORTER (EUROFUNG)"/>
    <property type="match status" value="1"/>
</dbReference>
<evidence type="ECO:0000256" key="1">
    <source>
        <dbReference type="ARBA" id="ARBA00004651"/>
    </source>
</evidence>
<proteinExistence type="inferred from homology"/>
<evidence type="ECO:0000256" key="4">
    <source>
        <dbReference type="ARBA" id="ARBA00022692"/>
    </source>
</evidence>
<keyword evidence="4 7" id="KW-0812">Transmembrane</keyword>
<evidence type="ECO:0000256" key="5">
    <source>
        <dbReference type="ARBA" id="ARBA00022989"/>
    </source>
</evidence>